<reference evidence="3" key="1">
    <citation type="submission" date="2017-02" db="UniProtKB">
        <authorList>
            <consortium name="WormBaseParasite"/>
        </authorList>
    </citation>
    <scope>IDENTIFICATION</scope>
</reference>
<reference evidence="1 2" key="2">
    <citation type="submission" date="2018-11" db="EMBL/GenBank/DDBJ databases">
        <authorList>
            <consortium name="Pathogen Informatics"/>
        </authorList>
    </citation>
    <scope>NUCLEOTIDE SEQUENCE [LARGE SCALE GENOMIC DNA]</scope>
</reference>
<sequence>MNQKSLEEIVQFSRQDLCCATDIPRVHVECGEQ</sequence>
<evidence type="ECO:0000313" key="1">
    <source>
        <dbReference type="EMBL" id="VDO16701.1"/>
    </source>
</evidence>
<dbReference type="Proteomes" id="UP000280834">
    <property type="component" value="Unassembled WGS sequence"/>
</dbReference>
<dbReference type="EMBL" id="UZAG01004340">
    <property type="protein sequence ID" value="VDO16701.1"/>
    <property type="molecule type" value="Genomic_DNA"/>
</dbReference>
<evidence type="ECO:0000313" key="3">
    <source>
        <dbReference type="WBParaSite" id="BTMF_0000511801-mRNA-1"/>
    </source>
</evidence>
<gene>
    <name evidence="1" type="ORF">BTMF_LOCUS4404</name>
</gene>
<keyword evidence="2" id="KW-1185">Reference proteome</keyword>
<dbReference type="AlphaFoldDB" id="A0A0R3QFH2"/>
<protein>
    <submittedName>
        <fullName evidence="3">AraC family transcriptional regulator</fullName>
    </submittedName>
</protein>
<evidence type="ECO:0000313" key="2">
    <source>
        <dbReference type="Proteomes" id="UP000280834"/>
    </source>
</evidence>
<name>A0A0R3QFH2_9BILA</name>
<organism evidence="3">
    <name type="scientific">Brugia timori</name>
    <dbReference type="NCBI Taxonomy" id="42155"/>
    <lineage>
        <taxon>Eukaryota</taxon>
        <taxon>Metazoa</taxon>
        <taxon>Ecdysozoa</taxon>
        <taxon>Nematoda</taxon>
        <taxon>Chromadorea</taxon>
        <taxon>Rhabditida</taxon>
        <taxon>Spirurina</taxon>
        <taxon>Spiruromorpha</taxon>
        <taxon>Filarioidea</taxon>
        <taxon>Onchocercidae</taxon>
        <taxon>Brugia</taxon>
    </lineage>
</organism>
<proteinExistence type="predicted"/>
<accession>A0A0R3QFH2</accession>
<dbReference type="WBParaSite" id="BTMF_0000511801-mRNA-1">
    <property type="protein sequence ID" value="BTMF_0000511801-mRNA-1"/>
    <property type="gene ID" value="BTMF_0000511801"/>
</dbReference>